<feature type="chain" id="PRO_5028947443" evidence="1">
    <location>
        <begin position="21"/>
        <end position="210"/>
    </location>
</feature>
<organism evidence="2 3">
    <name type="scientific">Sphingomonas alpina</name>
    <dbReference type="NCBI Taxonomy" id="653931"/>
    <lineage>
        <taxon>Bacteria</taxon>
        <taxon>Pseudomonadati</taxon>
        <taxon>Pseudomonadota</taxon>
        <taxon>Alphaproteobacteria</taxon>
        <taxon>Sphingomonadales</taxon>
        <taxon>Sphingomonadaceae</taxon>
        <taxon>Sphingomonas</taxon>
    </lineage>
</organism>
<evidence type="ECO:0000313" key="3">
    <source>
        <dbReference type="Proteomes" id="UP000516148"/>
    </source>
</evidence>
<keyword evidence="1" id="KW-0732">Signal</keyword>
<dbReference type="EMBL" id="CP061038">
    <property type="protein sequence ID" value="QNQ10386.1"/>
    <property type="molecule type" value="Genomic_DNA"/>
</dbReference>
<proteinExistence type="predicted"/>
<protein>
    <submittedName>
        <fullName evidence="2">Uncharacterized protein</fullName>
    </submittedName>
</protein>
<accession>A0A7H0LL33</accession>
<dbReference type="RefSeq" id="WP_187762685.1">
    <property type="nucleotide sequence ID" value="NZ_CP061038.1"/>
</dbReference>
<name>A0A7H0LL33_9SPHN</name>
<evidence type="ECO:0000313" key="2">
    <source>
        <dbReference type="EMBL" id="QNQ10386.1"/>
    </source>
</evidence>
<sequence>MFTARIVLFSLLLFGSPAIGAKKANEYDGNDAGCLIYSVGTIKIGMHFTFPYRRVTTLDGSAVNDWKGEIKPKVGGAFYLKVKNPDFTGDESGHVVVRCLPPGTYEVGDFEFYGSLPGVATYEWSPTHTTAFRFHLRSGQATYIGSFMRAPSLGTPLQPILGAAGFFVVSDRNQRDLPIAKGRLRADMEITSEITDVTIFNHPALRVSEP</sequence>
<feature type="signal peptide" evidence="1">
    <location>
        <begin position="1"/>
        <end position="20"/>
    </location>
</feature>
<reference evidence="2 3" key="1">
    <citation type="submission" date="2020-09" db="EMBL/GenBank/DDBJ databases">
        <title>Sphingomonas sp., a new species isolated from pork steak.</title>
        <authorList>
            <person name="Heidler von Heilborn D."/>
        </authorList>
    </citation>
    <scope>NUCLEOTIDE SEQUENCE [LARGE SCALE GENOMIC DNA]</scope>
    <source>
        <strain evidence="3">S8-3T</strain>
    </source>
</reference>
<dbReference type="KEGG" id="spap:H3Z74_03910"/>
<keyword evidence="3" id="KW-1185">Reference proteome</keyword>
<dbReference type="Proteomes" id="UP000516148">
    <property type="component" value="Chromosome"/>
</dbReference>
<dbReference type="AlphaFoldDB" id="A0A7H0LL33"/>
<gene>
    <name evidence="2" type="ORF">H3Z74_03910</name>
</gene>
<evidence type="ECO:0000256" key="1">
    <source>
        <dbReference type="SAM" id="SignalP"/>
    </source>
</evidence>